<keyword evidence="3" id="KW-1185">Reference proteome</keyword>
<dbReference type="Proteomes" id="UP000318578">
    <property type="component" value="Unassembled WGS sequence"/>
</dbReference>
<dbReference type="EMBL" id="VJZA01000022">
    <property type="protein sequence ID" value="TVT21944.1"/>
    <property type="molecule type" value="Genomic_DNA"/>
</dbReference>
<evidence type="ECO:0000313" key="2">
    <source>
        <dbReference type="EMBL" id="TVT21944.1"/>
    </source>
</evidence>
<accession>A0A558ACF3</accession>
<dbReference type="AlphaFoldDB" id="A0A558ACF3"/>
<name>A0A558ACF3_9PSEU</name>
<feature type="compositionally biased region" description="Basic and acidic residues" evidence="1">
    <location>
        <begin position="77"/>
        <end position="87"/>
    </location>
</feature>
<proteinExistence type="predicted"/>
<dbReference type="OrthoDB" id="74134at2"/>
<comment type="caution">
    <text evidence="2">The sequence shown here is derived from an EMBL/GenBank/DDBJ whole genome shotgun (WGS) entry which is preliminary data.</text>
</comment>
<reference evidence="2 3" key="1">
    <citation type="submission" date="2019-07" db="EMBL/GenBank/DDBJ databases">
        <title>New species of Amycolatopsis and Streptomyces.</title>
        <authorList>
            <person name="Duangmal K."/>
            <person name="Teo W.F.A."/>
            <person name="Lipun K."/>
        </authorList>
    </citation>
    <scope>NUCLEOTIDE SEQUENCE [LARGE SCALE GENOMIC DNA]</scope>
    <source>
        <strain evidence="2 3">JCM 30562</strain>
    </source>
</reference>
<evidence type="ECO:0000256" key="1">
    <source>
        <dbReference type="SAM" id="MobiDB-lite"/>
    </source>
</evidence>
<organism evidence="2 3">
    <name type="scientific">Amycolatopsis acidiphila</name>
    <dbReference type="NCBI Taxonomy" id="715473"/>
    <lineage>
        <taxon>Bacteria</taxon>
        <taxon>Bacillati</taxon>
        <taxon>Actinomycetota</taxon>
        <taxon>Actinomycetes</taxon>
        <taxon>Pseudonocardiales</taxon>
        <taxon>Pseudonocardiaceae</taxon>
        <taxon>Amycolatopsis</taxon>
    </lineage>
</organism>
<dbReference type="RefSeq" id="WP_144638915.1">
    <property type="nucleotide sequence ID" value="NZ_BNAX01000015.1"/>
</dbReference>
<evidence type="ECO:0000313" key="3">
    <source>
        <dbReference type="Proteomes" id="UP000318578"/>
    </source>
</evidence>
<feature type="region of interest" description="Disordered" evidence="1">
    <location>
        <begin position="59"/>
        <end position="87"/>
    </location>
</feature>
<protein>
    <submittedName>
        <fullName evidence="2">Uncharacterized protein</fullName>
    </submittedName>
</protein>
<gene>
    <name evidence="2" type="ORF">FNH06_15435</name>
</gene>
<sequence>MNNLVIRLTLVIPFLDELIVGGWNQLAPRSCYDDFPTVDLNPPFSDHFAHDFGGATLPSARSCQPSCGTAGRKRAPRRPDRPGRSFR</sequence>